<name>A0ACB9T7W8_HOLOL</name>
<evidence type="ECO:0000313" key="1">
    <source>
        <dbReference type="EMBL" id="KAI4462907.1"/>
    </source>
</evidence>
<proteinExistence type="predicted"/>
<keyword evidence="2" id="KW-1185">Reference proteome</keyword>
<gene>
    <name evidence="1" type="ORF">MML48_4g00017143</name>
</gene>
<dbReference type="Proteomes" id="UP001056778">
    <property type="component" value="Chromosome 4"/>
</dbReference>
<evidence type="ECO:0000313" key="2">
    <source>
        <dbReference type="Proteomes" id="UP001056778"/>
    </source>
</evidence>
<comment type="caution">
    <text evidence="1">The sequence shown here is derived from an EMBL/GenBank/DDBJ whole genome shotgun (WGS) entry which is preliminary data.</text>
</comment>
<organism evidence="1 2">
    <name type="scientific">Holotrichia oblita</name>
    <name type="common">Chafer beetle</name>
    <dbReference type="NCBI Taxonomy" id="644536"/>
    <lineage>
        <taxon>Eukaryota</taxon>
        <taxon>Metazoa</taxon>
        <taxon>Ecdysozoa</taxon>
        <taxon>Arthropoda</taxon>
        <taxon>Hexapoda</taxon>
        <taxon>Insecta</taxon>
        <taxon>Pterygota</taxon>
        <taxon>Neoptera</taxon>
        <taxon>Endopterygota</taxon>
        <taxon>Coleoptera</taxon>
        <taxon>Polyphaga</taxon>
        <taxon>Scarabaeiformia</taxon>
        <taxon>Scarabaeidae</taxon>
        <taxon>Melolonthinae</taxon>
        <taxon>Holotrichia</taxon>
    </lineage>
</organism>
<sequence length="643" mass="72772">MTRKTKELIGLIRGVQSVVEAGVKLQEESLKTIWDNSSVRALTKECYSKNASAGNSKSFNGISEFVTESTSRINTVLYGIRVFVDYPTVVKNAEFRTASLKTSEDLERIRSKEATSSQQASASSIATASKAFEIKLTDSDKALLKKLDMEHREKIEISKKQDETNNIARVVAVEVKEDKKKEKKASKIVAVPNPKSRQSLSTSSKQRTVPSSRISRMASFGSLAAGLGLGTLAEYTRRTLGIGEPAPSSNPFLTEANMERIVDTLCKVRGAALKLGQILSIQDDTVINPQLAKALERVRKSADFMPLWQLEKVMNLELSHDWRNKFQEFDDKPFAAASIGEVHRGKLKTGQEVAIKIQYPGVAKGIESDIDNLFGVMKLWNLFPEGMFVDNLVLVAKRELAWEVDYVREAECSRKFKKLLQPYPDYYVPAVVDDLTTRQVFTSELVEGIPVDQCVNLESEHRRFIASKLVELILRELLEFRFMQTDPNWANFLYNPETKKLLLLDFGASREYSKEFIEQYIKIIKAAAEDDRQTILEVSRDIGFLTGYESKIMEKAHVEALMIMGEIFKFEGEFDFSKQNATERLQNLVPTVITHRLCPPPEEIYSLHRKLSGIFLLCIKLNATVPVRKIFLDLYEKYEASKL</sequence>
<reference evidence="1" key="1">
    <citation type="submission" date="2022-04" db="EMBL/GenBank/DDBJ databases">
        <title>Chromosome-scale genome assembly of Holotrichia oblita Faldermann.</title>
        <authorList>
            <person name="Rongchong L."/>
        </authorList>
    </citation>
    <scope>NUCLEOTIDE SEQUENCE</scope>
    <source>
        <strain evidence="1">81SQS9</strain>
    </source>
</reference>
<dbReference type="EMBL" id="CM043018">
    <property type="protein sequence ID" value="KAI4462907.1"/>
    <property type="molecule type" value="Genomic_DNA"/>
</dbReference>
<protein>
    <submittedName>
        <fullName evidence="1">Abc1 family</fullName>
    </submittedName>
</protein>
<accession>A0ACB9T7W8</accession>